<reference evidence="2" key="2">
    <citation type="submission" date="2022-01" db="EMBL/GenBank/DDBJ databases">
        <authorList>
            <person name="Hirooka S."/>
            <person name="Miyagishima S.Y."/>
        </authorList>
    </citation>
    <scope>NUCLEOTIDE SEQUENCE</scope>
    <source>
        <strain evidence="2">NBRC 102759</strain>
    </source>
</reference>
<sequence>MEEDEVVEGFSLRVSENLLRKLASAPEDVKDSRVVVESDRDRHLVEAVREEERNKRRQLLERFRERQQRKARQREERETALVQALVQDLQKSYFRPRMKTVLCESERKACLECYRENSNDPLRCAEAVKALSSCARRVQLDRISSETQ</sequence>
<evidence type="ECO:0000313" key="3">
    <source>
        <dbReference type="Proteomes" id="UP001061958"/>
    </source>
</evidence>
<dbReference type="PANTHER" id="PTHR47587">
    <property type="entry name" value="OS05G0103500 PROTEIN"/>
    <property type="match status" value="1"/>
</dbReference>
<reference evidence="2" key="1">
    <citation type="journal article" date="2022" name="Proc. Natl. Acad. Sci. U.S.A.">
        <title>Life cycle and functional genomics of the unicellular red alga Galdieria for elucidating algal and plant evolution and industrial use.</title>
        <authorList>
            <person name="Hirooka S."/>
            <person name="Itabashi T."/>
            <person name="Ichinose T.M."/>
            <person name="Onuma R."/>
            <person name="Fujiwara T."/>
            <person name="Yamashita S."/>
            <person name="Jong L.W."/>
            <person name="Tomita R."/>
            <person name="Iwane A.H."/>
            <person name="Miyagishima S.Y."/>
        </authorList>
    </citation>
    <scope>NUCLEOTIDE SEQUENCE</scope>
    <source>
        <strain evidence="2">NBRC 102759</strain>
    </source>
</reference>
<name>A0A9C7PY49_9RHOD</name>
<evidence type="ECO:0000256" key="1">
    <source>
        <dbReference type="SAM" id="Coils"/>
    </source>
</evidence>
<dbReference type="OrthoDB" id="70030at2759"/>
<organism evidence="2 3">
    <name type="scientific">Galdieria partita</name>
    <dbReference type="NCBI Taxonomy" id="83374"/>
    <lineage>
        <taxon>Eukaryota</taxon>
        <taxon>Rhodophyta</taxon>
        <taxon>Bangiophyceae</taxon>
        <taxon>Galdieriales</taxon>
        <taxon>Galdieriaceae</taxon>
        <taxon>Galdieria</taxon>
    </lineage>
</organism>
<feature type="coiled-coil region" evidence="1">
    <location>
        <begin position="49"/>
        <end position="76"/>
    </location>
</feature>
<accession>A0A9C7PY49</accession>
<keyword evidence="3" id="KW-1185">Reference proteome</keyword>
<protein>
    <submittedName>
        <fullName evidence="2">Uncharacterized protein</fullName>
    </submittedName>
</protein>
<gene>
    <name evidence="2" type="ORF">GpartN1_g4391.t1</name>
</gene>
<keyword evidence="1" id="KW-0175">Coiled coil</keyword>
<dbReference type="AlphaFoldDB" id="A0A9C7PY49"/>
<dbReference type="EMBL" id="BQMJ01000035">
    <property type="protein sequence ID" value="GJQ12600.1"/>
    <property type="molecule type" value="Genomic_DNA"/>
</dbReference>
<comment type="caution">
    <text evidence="2">The sequence shown here is derived from an EMBL/GenBank/DDBJ whole genome shotgun (WGS) entry which is preliminary data.</text>
</comment>
<dbReference type="PROSITE" id="PS51808">
    <property type="entry name" value="CHCH"/>
    <property type="match status" value="1"/>
</dbReference>
<dbReference type="Proteomes" id="UP001061958">
    <property type="component" value="Unassembled WGS sequence"/>
</dbReference>
<evidence type="ECO:0000313" key="2">
    <source>
        <dbReference type="EMBL" id="GJQ12600.1"/>
    </source>
</evidence>
<proteinExistence type="predicted"/>
<dbReference type="PANTHER" id="PTHR47587:SF2">
    <property type="entry name" value="OS05G0103500 PROTEIN"/>
    <property type="match status" value="1"/>
</dbReference>